<evidence type="ECO:0000256" key="4">
    <source>
        <dbReference type="SAM" id="SignalP"/>
    </source>
</evidence>
<name>A0ABP8N6C9_9BACT</name>
<reference evidence="6" key="1">
    <citation type="journal article" date="2019" name="Int. J. Syst. Evol. Microbiol.">
        <title>The Global Catalogue of Microorganisms (GCM) 10K type strain sequencing project: providing services to taxonomists for standard genome sequencing and annotation.</title>
        <authorList>
            <consortium name="The Broad Institute Genomics Platform"/>
            <consortium name="The Broad Institute Genome Sequencing Center for Infectious Disease"/>
            <person name="Wu L."/>
            <person name="Ma J."/>
        </authorList>
    </citation>
    <scope>NUCLEOTIDE SEQUENCE [LARGE SCALE GENOMIC DNA]</scope>
    <source>
        <strain evidence="6">JCM 17927</strain>
    </source>
</reference>
<evidence type="ECO:0000313" key="5">
    <source>
        <dbReference type="EMBL" id="GAA4462116.1"/>
    </source>
</evidence>
<comment type="function">
    <text evidence="1">May be involved in the biogenesis of curli organelles.</text>
</comment>
<protein>
    <recommendedName>
        <fullName evidence="2">Curli production assembly/transport component CsgE</fullName>
    </recommendedName>
</protein>
<proteinExistence type="predicted"/>
<keyword evidence="6" id="KW-1185">Reference proteome</keyword>
<feature type="chain" id="PRO_5045865367" description="Curli production assembly/transport component CsgE" evidence="4">
    <location>
        <begin position="24"/>
        <end position="160"/>
    </location>
</feature>
<sequence>MKAILALLLTAMPFLAVCQNSSAEGDPDVARMLAEFALREPTGTTLILDNSRTKAGRDFYDLFYRHWAAPSALPDTTQAMSLSATLVDGEWVIITIEEIPAPGTASQILIRLDDQPVWQQFVQARYEILEEATLQAVEVIREALFSSQKLRQQLNRGVDK</sequence>
<organism evidence="5 6">
    <name type="scientific">Nibrella saemangeumensis</name>
    <dbReference type="NCBI Taxonomy" id="1084526"/>
    <lineage>
        <taxon>Bacteria</taxon>
        <taxon>Pseudomonadati</taxon>
        <taxon>Bacteroidota</taxon>
        <taxon>Cytophagia</taxon>
        <taxon>Cytophagales</taxon>
        <taxon>Spirosomataceae</taxon>
        <taxon>Nibrella</taxon>
    </lineage>
</organism>
<evidence type="ECO:0000256" key="1">
    <source>
        <dbReference type="ARBA" id="ARBA00003989"/>
    </source>
</evidence>
<dbReference type="Pfam" id="PF10627">
    <property type="entry name" value="CsgE"/>
    <property type="match status" value="1"/>
</dbReference>
<dbReference type="InterPro" id="IPR018900">
    <property type="entry name" value="Curli_CsgE"/>
</dbReference>
<gene>
    <name evidence="5" type="ORF">GCM10023189_38430</name>
</gene>
<evidence type="ECO:0000256" key="3">
    <source>
        <dbReference type="ARBA" id="ARBA00022729"/>
    </source>
</evidence>
<evidence type="ECO:0000313" key="6">
    <source>
        <dbReference type="Proteomes" id="UP001501175"/>
    </source>
</evidence>
<dbReference type="EMBL" id="BAABHD010000067">
    <property type="protein sequence ID" value="GAA4462116.1"/>
    <property type="molecule type" value="Genomic_DNA"/>
</dbReference>
<dbReference type="RefSeq" id="WP_345246020.1">
    <property type="nucleotide sequence ID" value="NZ_BAABHD010000067.1"/>
</dbReference>
<evidence type="ECO:0000256" key="2">
    <source>
        <dbReference type="ARBA" id="ARBA00014024"/>
    </source>
</evidence>
<feature type="signal peptide" evidence="4">
    <location>
        <begin position="1"/>
        <end position="23"/>
    </location>
</feature>
<accession>A0ABP8N6C9</accession>
<comment type="caution">
    <text evidence="5">The sequence shown here is derived from an EMBL/GenBank/DDBJ whole genome shotgun (WGS) entry which is preliminary data.</text>
</comment>
<keyword evidence="3 4" id="KW-0732">Signal</keyword>
<dbReference type="Proteomes" id="UP001501175">
    <property type="component" value="Unassembled WGS sequence"/>
</dbReference>